<sequence>MRHSGGALGSLSWAGPLIARGEQMRQESNRQDYDSGEFMFGALGDIAHIVDLTDLDDSVSPPVIHTVGDSVVVQLSGEIDLLAFQRMTPLLDAVAAGPYRVVVIDLTDTTFFDCSGISLLLRTYRRARDRGGRTRVVCDRRLTLRIIQLARLDEVLEPVGTVEEALR</sequence>
<proteinExistence type="predicted"/>
<evidence type="ECO:0000313" key="1">
    <source>
        <dbReference type="EMBL" id="WWQ62573.1"/>
    </source>
</evidence>
<organism evidence="1 2">
    <name type="scientific">Streptomyces citrinus</name>
    <dbReference type="NCBI Taxonomy" id="3118173"/>
    <lineage>
        <taxon>Bacteria</taxon>
        <taxon>Bacillati</taxon>
        <taxon>Actinomycetota</taxon>
        <taxon>Actinomycetes</taxon>
        <taxon>Kitasatosporales</taxon>
        <taxon>Streptomycetaceae</taxon>
        <taxon>Streptomyces</taxon>
    </lineage>
</organism>
<gene>
    <name evidence="1" type="ORF">V2W30_03805</name>
</gene>
<dbReference type="EMBL" id="CP146022">
    <property type="protein sequence ID" value="WWQ62573.1"/>
    <property type="molecule type" value="Genomic_DNA"/>
</dbReference>
<reference evidence="1" key="1">
    <citation type="journal article" date="2025" name="Int. J. Syst. Evol. Microbiol.">
        <title>Streptomyces citrinus sp. nov., with yellow diffusible pigment.</title>
        <authorList>
            <person name="He Y."/>
            <person name="Yang E."/>
            <person name="Xu J."/>
            <person name="Sun Y."/>
            <person name="Sun L."/>
        </authorList>
    </citation>
    <scope>NUCLEOTIDE SEQUENCE</scope>
    <source>
        <strain evidence="1">Q6</strain>
    </source>
</reference>
<protein>
    <submittedName>
        <fullName evidence="1">STAS domain-containing protein</fullName>
    </submittedName>
</protein>
<name>A0ACD5A5W3_9ACTN</name>
<accession>A0ACD5A5W3</accession>
<keyword evidence="2" id="KW-1185">Reference proteome</keyword>
<evidence type="ECO:0000313" key="2">
    <source>
        <dbReference type="Proteomes" id="UP001432251"/>
    </source>
</evidence>
<dbReference type="Proteomes" id="UP001432251">
    <property type="component" value="Chromosome"/>
</dbReference>